<keyword evidence="6" id="KW-1133">Transmembrane helix</keyword>
<evidence type="ECO:0008006" key="8">
    <source>
        <dbReference type="Google" id="ProtNLM"/>
    </source>
</evidence>
<organism evidence="7">
    <name type="scientific">Musca domestica</name>
    <name type="common">House fly</name>
    <dbReference type="NCBI Taxonomy" id="7370"/>
    <lineage>
        <taxon>Eukaryota</taxon>
        <taxon>Metazoa</taxon>
        <taxon>Ecdysozoa</taxon>
        <taxon>Arthropoda</taxon>
        <taxon>Hexapoda</taxon>
        <taxon>Insecta</taxon>
        <taxon>Pterygota</taxon>
        <taxon>Neoptera</taxon>
        <taxon>Endopterygota</taxon>
        <taxon>Diptera</taxon>
        <taxon>Brachycera</taxon>
        <taxon>Muscomorpha</taxon>
        <taxon>Muscoidea</taxon>
        <taxon>Muscidae</taxon>
        <taxon>Musca</taxon>
    </lineage>
</organism>
<sequence>MFSNTGPASQLILGHTQTVHGLSQRTARVDGGKGRRDQEHGGQNGESEFEHFCYASLVSTTLQQKVITKMFKFTVAILAVVLLVSPAFGTIYTRCSLAKAMYSLGVPKDQLARWTCIAEHESSYNTKAVGSLNSNGSRDYGIFQINNYYWCSPPSGAFSYDECKIKCDDLLVDSIEPSVKCAQLILKQQGWTAWSTWKYCDGTLPSIDDCF</sequence>
<dbReference type="KEGG" id="mde:105261502"/>
<evidence type="ECO:0000256" key="3">
    <source>
        <dbReference type="ARBA" id="ARBA00023157"/>
    </source>
</evidence>
<evidence type="ECO:0000256" key="1">
    <source>
        <dbReference type="ARBA" id="ARBA00010859"/>
    </source>
</evidence>
<keyword evidence="6" id="KW-0472">Membrane</keyword>
<comment type="similarity">
    <text evidence="1 4">Belongs to the glycosyl hydrolase 22 family.</text>
</comment>
<protein>
    <recommendedName>
        <fullName evidence="8">Glycosyl hydrolases family 22 (GH22) domain-containing protein</fullName>
    </recommendedName>
</protein>
<keyword evidence="3" id="KW-1015">Disulfide bond</keyword>
<dbReference type="Pfam" id="PF00062">
    <property type="entry name" value="Lys"/>
    <property type="match status" value="1"/>
</dbReference>
<dbReference type="SMART" id="SM00263">
    <property type="entry name" value="LYZ1"/>
    <property type="match status" value="1"/>
</dbReference>
<feature type="compositionally biased region" description="Basic and acidic residues" evidence="5">
    <location>
        <begin position="27"/>
        <end position="40"/>
    </location>
</feature>
<dbReference type="PANTHER" id="PTHR11407">
    <property type="entry name" value="LYSOZYME C"/>
    <property type="match status" value="1"/>
</dbReference>
<feature type="region of interest" description="Disordered" evidence="5">
    <location>
        <begin position="19"/>
        <end position="45"/>
    </location>
</feature>
<dbReference type="CDD" id="cd16899">
    <property type="entry name" value="LYZ_C_invert"/>
    <property type="match status" value="1"/>
</dbReference>
<dbReference type="PROSITE" id="PS51348">
    <property type="entry name" value="GLYCOSYL_HYDROL_F22_2"/>
    <property type="match status" value="1"/>
</dbReference>
<dbReference type="InterPro" id="IPR023346">
    <property type="entry name" value="Lysozyme-like_dom_sf"/>
</dbReference>
<dbReference type="PRINTS" id="PR00135">
    <property type="entry name" value="LYZLACT"/>
</dbReference>
<dbReference type="Gene3D" id="1.10.530.10">
    <property type="match status" value="1"/>
</dbReference>
<dbReference type="FunFam" id="1.10.530.10:FF:000001">
    <property type="entry name" value="Lysozyme C"/>
    <property type="match status" value="1"/>
</dbReference>
<dbReference type="PRINTS" id="PR00137">
    <property type="entry name" value="LYSOZYME"/>
</dbReference>
<dbReference type="InterPro" id="IPR001916">
    <property type="entry name" value="Glyco_hydro_22"/>
</dbReference>
<dbReference type="VEuPathDB" id="VectorBase:MDOMA2_004797"/>
<dbReference type="SUPFAM" id="SSF53955">
    <property type="entry name" value="Lysozyme-like"/>
    <property type="match status" value="1"/>
</dbReference>
<dbReference type="RefSeq" id="XP_011290487.2">
    <property type="nucleotide sequence ID" value="XM_011292185.3"/>
</dbReference>
<dbReference type="AlphaFoldDB" id="A0A1I8NJ61"/>
<feature type="transmembrane region" description="Helical" evidence="6">
    <location>
        <begin position="73"/>
        <end position="92"/>
    </location>
</feature>
<accession>A0A1I8NJ61</accession>
<dbReference type="eggNOG" id="KOG1587">
    <property type="taxonomic scope" value="Eukaryota"/>
</dbReference>
<dbReference type="InterPro" id="IPR000974">
    <property type="entry name" value="Glyco_hydro_22_lys"/>
</dbReference>
<keyword evidence="6" id="KW-0812">Transmembrane</keyword>
<dbReference type="PANTHER" id="PTHR11407:SF36">
    <property type="entry name" value="GEO02684P1-RELATED"/>
    <property type="match status" value="1"/>
</dbReference>
<dbReference type="VEuPathDB" id="VectorBase:MDOA016000"/>
<dbReference type="OrthoDB" id="17373at2759"/>
<proteinExistence type="inferred from homology"/>
<evidence type="ECO:0000256" key="4">
    <source>
        <dbReference type="RuleBase" id="RU004440"/>
    </source>
</evidence>
<keyword evidence="2" id="KW-0732">Signal</keyword>
<evidence type="ECO:0000256" key="5">
    <source>
        <dbReference type="SAM" id="MobiDB-lite"/>
    </source>
</evidence>
<evidence type="ECO:0000256" key="6">
    <source>
        <dbReference type="SAM" id="Phobius"/>
    </source>
</evidence>
<evidence type="ECO:0000256" key="2">
    <source>
        <dbReference type="ARBA" id="ARBA00022729"/>
    </source>
</evidence>
<evidence type="ECO:0000313" key="7">
    <source>
        <dbReference type="EnsemblMetazoa" id="MDOA016000-PA"/>
    </source>
</evidence>
<name>A0A1I8NJ61_MUSDO</name>
<dbReference type="EnsemblMetazoa" id="MDOA016000-RA">
    <property type="protein sequence ID" value="MDOA016000-PA"/>
    <property type="gene ID" value="MDOA016000"/>
</dbReference>
<reference evidence="7" key="1">
    <citation type="submission" date="2020-05" db="UniProtKB">
        <authorList>
            <consortium name="EnsemblMetazoa"/>
        </authorList>
    </citation>
    <scope>IDENTIFICATION</scope>
    <source>
        <strain evidence="7">Aabys</strain>
    </source>
</reference>
<gene>
    <name evidence="7" type="primary">105261502</name>
</gene>
<dbReference type="GO" id="GO:0003796">
    <property type="term" value="F:lysozyme activity"/>
    <property type="evidence" value="ECO:0007669"/>
    <property type="project" value="InterPro"/>
</dbReference>